<gene>
    <name evidence="2" type="ORF">SEMRO_3294_G346310.1</name>
</gene>
<organism evidence="2 3">
    <name type="scientific">Seminavis robusta</name>
    <dbReference type="NCBI Taxonomy" id="568900"/>
    <lineage>
        <taxon>Eukaryota</taxon>
        <taxon>Sar</taxon>
        <taxon>Stramenopiles</taxon>
        <taxon>Ochrophyta</taxon>
        <taxon>Bacillariophyta</taxon>
        <taxon>Bacillariophyceae</taxon>
        <taxon>Bacillariophycidae</taxon>
        <taxon>Naviculales</taxon>
        <taxon>Naviculaceae</taxon>
        <taxon>Seminavis</taxon>
    </lineage>
</organism>
<name>A0A9N8HZZ8_9STRA</name>
<evidence type="ECO:0000256" key="1">
    <source>
        <dbReference type="SAM" id="MobiDB-lite"/>
    </source>
</evidence>
<feature type="region of interest" description="Disordered" evidence="1">
    <location>
        <begin position="26"/>
        <end position="73"/>
    </location>
</feature>
<feature type="region of interest" description="Disordered" evidence="1">
    <location>
        <begin position="90"/>
        <end position="117"/>
    </location>
</feature>
<protein>
    <submittedName>
        <fullName evidence="2">Uncharacterized protein</fullName>
    </submittedName>
</protein>
<feature type="compositionally biased region" description="Basic and acidic residues" evidence="1">
    <location>
        <begin position="106"/>
        <end position="117"/>
    </location>
</feature>
<dbReference type="AlphaFoldDB" id="A0A9N8HZZ8"/>
<proteinExistence type="predicted"/>
<keyword evidence="3" id="KW-1185">Reference proteome</keyword>
<accession>A0A9N8HZZ8</accession>
<reference evidence="2" key="1">
    <citation type="submission" date="2020-06" db="EMBL/GenBank/DDBJ databases">
        <authorList>
            <consortium name="Plant Systems Biology data submission"/>
        </authorList>
    </citation>
    <scope>NUCLEOTIDE SEQUENCE</scope>
    <source>
        <strain evidence="2">D6</strain>
    </source>
</reference>
<sequence>MPSIPTGAPMPSVLVGAPTPTLSSSLQAALASGGEDDLEEMSLKNDSSSSDYFDYDKESDESTGKHGDDDQFFSGLEEAADGLLGSFGLANKKKRGLNDDDLDDAERDRDLNLDIND</sequence>
<evidence type="ECO:0000313" key="2">
    <source>
        <dbReference type="EMBL" id="CAB9531160.1"/>
    </source>
</evidence>
<dbReference type="Proteomes" id="UP001153069">
    <property type="component" value="Unassembled WGS sequence"/>
</dbReference>
<feature type="compositionally biased region" description="Basic and acidic residues" evidence="1">
    <location>
        <begin position="54"/>
        <end position="69"/>
    </location>
</feature>
<evidence type="ECO:0000313" key="3">
    <source>
        <dbReference type="Proteomes" id="UP001153069"/>
    </source>
</evidence>
<feature type="region of interest" description="Disordered" evidence="1">
    <location>
        <begin position="1"/>
        <end position="20"/>
    </location>
</feature>
<comment type="caution">
    <text evidence="2">The sequence shown here is derived from an EMBL/GenBank/DDBJ whole genome shotgun (WGS) entry which is preliminary data.</text>
</comment>
<dbReference type="EMBL" id="CAICTM010003292">
    <property type="protein sequence ID" value="CAB9531160.1"/>
    <property type="molecule type" value="Genomic_DNA"/>
</dbReference>